<keyword evidence="3" id="KW-0813">Transport</keyword>
<dbReference type="PROSITE" id="PS51375">
    <property type="entry name" value="PPR"/>
    <property type="match status" value="2"/>
</dbReference>
<feature type="compositionally biased region" description="Low complexity" evidence="8">
    <location>
        <begin position="1"/>
        <end position="17"/>
    </location>
</feature>
<dbReference type="Pfam" id="PF09066">
    <property type="entry name" value="B2-adapt-app_C"/>
    <property type="match status" value="1"/>
</dbReference>
<dbReference type="Proteomes" id="UP000290289">
    <property type="component" value="Chromosome 8"/>
</dbReference>
<dbReference type="InterPro" id="IPR011989">
    <property type="entry name" value="ARM-like"/>
</dbReference>
<dbReference type="GO" id="GO:0016192">
    <property type="term" value="P:vesicle-mediated transport"/>
    <property type="evidence" value="ECO:0007669"/>
    <property type="project" value="InterPro"/>
</dbReference>
<evidence type="ECO:0000256" key="3">
    <source>
        <dbReference type="ARBA" id="ARBA00022448"/>
    </source>
</evidence>
<sequence length="1257" mass="140197">MAPPAQAQRSSSPSQPSGKGEVADVKSQLRNLAGSRAPGVDDSKRELFKKVISYMTIGIDVSSVFGEMVMCSATSDIVLKKMCYLYVGNYAKVNPDLALLTINFLQRDCKDEDPMIRGLALRSLCSLRVTNLVEYLVGPLGAGLKDNNSYVRMIAVMGVLKLYHISASTCVDADFPTTLKHLLLNDRDTQVVANCLSALQEIWSLEGSASEEVSREREILLSKPVIYYLLNRIREFSEWAQCLVLELVAKYVPADPNEIFDVMNLLEDRLQHANGAVVLATTKVFLQLTLSMTDVHQQVYERIKAPLLTLVSSGSPEQSYAVLSHLHLLVMRAPFIFSSDYKHFYCQYNEPSYVKKLKLEMLTAVANESNTYEIVTELCEYAANVDIPIARESIRAVGKIALQQYDVNAIVDRLLQFLEMEKDYVTAEALVLVKDLLRKYPQWSQDCIAVVGNISSKNVQEPKAKAALIWMLGEYSHEMHDAPYILEGLIENWEDEHSAEVRLHLLTAVMKCFFKRPPETQKSLGAALAAGLADFHQDVHDRALFYYRLLQYNISVAERVVNPPKQAVSVFADTQSSEIKDRIFDEFNSLSVVYQKPSYMFTYKEHRGPFEFSDEIGNVSIGTESTDTVVPHRVEANDKDLLLSTSEKEETRGLNNSSYAYSAPSYDASSLSVPTSQLSELAISNPSVSGNVPQSSFAIDDLLGLGLPTAPAPAPSPPPLKLNPKAVLDPTTFQQKWRQLPISLSQEYSINPQGVAALTTPQALQRHMQGQSIHCIASDTFGIGFQFPQESEPCPCPIPTYQPTPSKGSRWVRTLMAWKTTSVRSCIFLFIDSPMSRGTNRAMALVCRVLSAARRGLKHKASASSPHSRRWLSNQTSFLLGRLVEEPNSRIKSLLSSDEFSALQSSDFSWESLVSSLASSSSPGKSRLVLEWKLEKLLGANERDHDRYSELISLCGKIHNLPLAMQVFSSMEANGIKPTSAVFNSLIHVCFSSGNVLTALSLFEIMKSSEGFKPDSDTYDAFMFAFSKLGNADSLQAWYSAKKAAGFTSGVQTYEYLISGCIKSNNFELGDGFYEEMVLSGHMPSLPVLESMVEGICKRRNFDLVIDFLKIVLDAGLKINEKMAEMVVGLYIELKMVEKLEELLVILTEANQVSEVLLLVHCGIIRLNAALDRLDDVEYSVGRMLKQGLSFKHQDDVEKVICSYFRCSAHDRLELFLERIEGSYELTTSTYDLLVAGYRRAGLSDRLNDMKLAEKRF</sequence>
<dbReference type="Gene3D" id="1.25.10.10">
    <property type="entry name" value="Leucine-rich Repeat Variant"/>
    <property type="match status" value="1"/>
</dbReference>
<evidence type="ECO:0000259" key="9">
    <source>
        <dbReference type="SMART" id="SM01020"/>
    </source>
</evidence>
<dbReference type="EMBL" id="RDQH01000334">
    <property type="protein sequence ID" value="RXH91854.1"/>
    <property type="molecule type" value="Genomic_DNA"/>
</dbReference>
<protein>
    <recommendedName>
        <fullName evidence="9">Beta-adaptin appendage C-terminal subdomain domain-containing protein</fullName>
    </recommendedName>
</protein>
<dbReference type="Gene3D" id="1.25.40.10">
    <property type="entry name" value="Tetratricopeptide repeat domain"/>
    <property type="match status" value="1"/>
</dbReference>
<evidence type="ECO:0000256" key="1">
    <source>
        <dbReference type="ARBA" id="ARBA00004308"/>
    </source>
</evidence>
<dbReference type="Gene3D" id="3.30.310.10">
    <property type="entry name" value="TATA-Binding Protein"/>
    <property type="match status" value="1"/>
</dbReference>
<evidence type="ECO:0000313" key="11">
    <source>
        <dbReference type="Proteomes" id="UP000290289"/>
    </source>
</evidence>
<evidence type="ECO:0000256" key="7">
    <source>
        <dbReference type="PROSITE-ProRule" id="PRU00708"/>
    </source>
</evidence>
<dbReference type="InterPro" id="IPR026739">
    <property type="entry name" value="AP_beta"/>
</dbReference>
<reference evidence="10 11" key="1">
    <citation type="submission" date="2018-10" db="EMBL/GenBank/DDBJ databases">
        <title>A high-quality apple genome assembly.</title>
        <authorList>
            <person name="Hu J."/>
        </authorList>
    </citation>
    <scope>NUCLEOTIDE SEQUENCE [LARGE SCALE GENOMIC DNA]</scope>
    <source>
        <strain evidence="11">cv. HFTH1</strain>
        <tissue evidence="10">Young leaf</tissue>
    </source>
</reference>
<comment type="caution">
    <text evidence="10">The sequence shown here is derived from an EMBL/GenBank/DDBJ whole genome shotgun (WGS) entry which is preliminary data.</text>
</comment>
<comment type="similarity">
    <text evidence="2">Belongs to the adaptor complexes large subunit family.</text>
</comment>
<dbReference type="SMART" id="SM01020">
    <property type="entry name" value="B2-adapt-app_C"/>
    <property type="match status" value="1"/>
</dbReference>
<dbReference type="Pfam" id="PF13041">
    <property type="entry name" value="PPR_2"/>
    <property type="match status" value="1"/>
</dbReference>
<keyword evidence="5" id="KW-0653">Protein transport</keyword>
<organism evidence="10 11">
    <name type="scientific">Malus domestica</name>
    <name type="common">Apple</name>
    <name type="synonym">Pyrus malus</name>
    <dbReference type="NCBI Taxonomy" id="3750"/>
    <lineage>
        <taxon>Eukaryota</taxon>
        <taxon>Viridiplantae</taxon>
        <taxon>Streptophyta</taxon>
        <taxon>Embryophyta</taxon>
        <taxon>Tracheophyta</taxon>
        <taxon>Spermatophyta</taxon>
        <taxon>Magnoliopsida</taxon>
        <taxon>eudicotyledons</taxon>
        <taxon>Gunneridae</taxon>
        <taxon>Pentapetalae</taxon>
        <taxon>rosids</taxon>
        <taxon>fabids</taxon>
        <taxon>Rosales</taxon>
        <taxon>Rosaceae</taxon>
        <taxon>Amygdaloideae</taxon>
        <taxon>Maleae</taxon>
        <taxon>Malus</taxon>
    </lineage>
</organism>
<keyword evidence="11" id="KW-1185">Reference proteome</keyword>
<dbReference type="GO" id="GO:0006886">
    <property type="term" value="P:intracellular protein transport"/>
    <property type="evidence" value="ECO:0007669"/>
    <property type="project" value="InterPro"/>
</dbReference>
<dbReference type="Pfam" id="PF01602">
    <property type="entry name" value="Adaptin_N"/>
    <property type="match status" value="1"/>
</dbReference>
<accession>A0A498JCK4</accession>
<dbReference type="InterPro" id="IPR002885">
    <property type="entry name" value="PPR_rpt"/>
</dbReference>
<dbReference type="InterPro" id="IPR015151">
    <property type="entry name" value="B-adaptin_app_sub_C"/>
</dbReference>
<dbReference type="PANTHER" id="PTHR11134">
    <property type="entry name" value="ADAPTOR COMPLEX SUBUNIT BETA FAMILY MEMBER"/>
    <property type="match status" value="1"/>
</dbReference>
<dbReference type="AlphaFoldDB" id="A0A498JCK4"/>
<comment type="subcellular location">
    <subcellularLocation>
        <location evidence="1">Endomembrane system</location>
    </subcellularLocation>
</comment>
<dbReference type="InterPro" id="IPR002553">
    <property type="entry name" value="Clathrin/coatomer_adapt-like_N"/>
</dbReference>
<proteinExistence type="inferred from homology"/>
<gene>
    <name evidence="10" type="ORF">DVH24_020877</name>
</gene>
<dbReference type="InterPro" id="IPR016024">
    <property type="entry name" value="ARM-type_fold"/>
</dbReference>
<feature type="domain" description="Beta-adaptin appendage C-terminal subdomain" evidence="9">
    <location>
        <begin position="720"/>
        <end position="836"/>
    </location>
</feature>
<feature type="repeat" description="PPR" evidence="7">
    <location>
        <begin position="1050"/>
        <end position="1084"/>
    </location>
</feature>
<dbReference type="SUPFAM" id="SSF48371">
    <property type="entry name" value="ARM repeat"/>
    <property type="match status" value="1"/>
</dbReference>
<dbReference type="STRING" id="3750.A0A498JCK4"/>
<dbReference type="InterPro" id="IPR012295">
    <property type="entry name" value="TBP_dom_sf"/>
</dbReference>
<evidence type="ECO:0000256" key="6">
    <source>
        <dbReference type="ARBA" id="ARBA00023136"/>
    </source>
</evidence>
<dbReference type="NCBIfam" id="TIGR00756">
    <property type="entry name" value="PPR"/>
    <property type="match status" value="2"/>
</dbReference>
<keyword evidence="6" id="KW-0472">Membrane</keyword>
<evidence type="ECO:0000256" key="2">
    <source>
        <dbReference type="ARBA" id="ARBA00006613"/>
    </source>
</evidence>
<evidence type="ECO:0000256" key="4">
    <source>
        <dbReference type="ARBA" id="ARBA00022737"/>
    </source>
</evidence>
<name>A0A498JCK4_MALDO</name>
<evidence type="ECO:0000256" key="8">
    <source>
        <dbReference type="SAM" id="MobiDB-lite"/>
    </source>
</evidence>
<dbReference type="InterPro" id="IPR011990">
    <property type="entry name" value="TPR-like_helical_dom_sf"/>
</dbReference>
<dbReference type="Pfam" id="PF01535">
    <property type="entry name" value="PPR"/>
    <property type="match status" value="1"/>
</dbReference>
<evidence type="ECO:0000313" key="10">
    <source>
        <dbReference type="EMBL" id="RXH91854.1"/>
    </source>
</evidence>
<dbReference type="FunFam" id="1.25.10.10:FF:000113">
    <property type="entry name" value="Beta-adaptin-like protein A"/>
    <property type="match status" value="1"/>
</dbReference>
<feature type="region of interest" description="Disordered" evidence="8">
    <location>
        <begin position="1"/>
        <end position="25"/>
    </location>
</feature>
<feature type="repeat" description="PPR" evidence="7">
    <location>
        <begin position="944"/>
        <end position="978"/>
    </location>
</feature>
<keyword evidence="4" id="KW-0677">Repeat</keyword>
<dbReference type="GO" id="GO:0030131">
    <property type="term" value="C:clathrin adaptor complex"/>
    <property type="evidence" value="ECO:0007669"/>
    <property type="project" value="InterPro"/>
</dbReference>
<evidence type="ECO:0000256" key="5">
    <source>
        <dbReference type="ARBA" id="ARBA00022927"/>
    </source>
</evidence>
<dbReference type="GO" id="GO:0012505">
    <property type="term" value="C:endomembrane system"/>
    <property type="evidence" value="ECO:0007669"/>
    <property type="project" value="UniProtKB-SubCell"/>
</dbReference>